<dbReference type="Pfam" id="PF07715">
    <property type="entry name" value="Plug"/>
    <property type="match status" value="1"/>
</dbReference>
<dbReference type="PANTHER" id="PTHR47234">
    <property type="match status" value="1"/>
</dbReference>
<comment type="subcellular location">
    <subcellularLocation>
        <location evidence="1 8">Cell outer membrane</location>
        <topology evidence="1 8">Multi-pass membrane protein</topology>
    </subcellularLocation>
</comment>
<feature type="chain" id="PRO_5004577566" description="TonB-denpendent receptor" evidence="10">
    <location>
        <begin position="19"/>
        <end position="965"/>
    </location>
</feature>
<dbReference type="EMBL" id="AUWY01000136">
    <property type="protein sequence ID" value="EQB29731.1"/>
    <property type="molecule type" value="Genomic_DNA"/>
</dbReference>
<dbReference type="InterPro" id="IPR039426">
    <property type="entry name" value="TonB-dep_rcpt-like"/>
</dbReference>
<dbReference type="Proteomes" id="UP000015523">
    <property type="component" value="Unassembled WGS sequence"/>
</dbReference>
<name>T0IVD9_9SPHN</name>
<sequence length="965" mass="102471">MGFLLASAALACSGTAAAQEQVSEADAAGEGIIVTGSRVVRNGADMPTPVTVVGADLIAQTGATQLSQVINDLPVVRSDVSATTAFVGGGGNGPGNNLINLRGLGAVRTLVLVDGLRFPATTFTGLFNTDLIPSSLVSRLDIVTGGASAAYGSDAVAGVVNIILNNKLEGVRASAQYGVTDVGDAEEQKYSFGVGHKFLDGRLHIIAGLDYQDRKRSGTCYSRSWCAQEYGVMSNANPGQNGLPALIISPDVRWAQNTPAGLIVSSRLTSAFGGQQVSDDGKTLLPFTFGQLYTPNNNQMIGGSRRGINPAAGAFDLQGPQQRLATYFRAEAELTDKLNAWVDTSYGQTDNQGTFAQLRSGNQNAAGTARSGPLNTGAITLSVNNPFLPAQLRQQMQQLGLATVNIGKSGDGLLVPIVDYHVESYRIATGLKGELGRWTWDANYVRGVSNLDNVARNIINQDNFSRAVQAVNGTGANAGRIVCAVNQSTTTDPNCEPLNLFGVGTASSAALQYAYGTAVQRSKITLDDISANIQGRPFDVWGGPVSLAAGVEYRRESIAADVDAVSASGAFVQNYSPLHGRSKVFEAYAEINVPLLSNVPWAETLELNGAVRHAHYKFSSPEAPLAGGGVGPAGSSFNAVTWKLGGVYKPVDWLRFRGTISRDFRAPNMNEQYVLPNVQNSAILDPATNTSTQVATQSGGNPNLRPEISHTKTFGITLQPTAIPNLQLSVDYYDIKVTGYIAAVGGPTLVTQCFQGAQDACAFVTRDANGVLTFIRNISANANELQVKGFDVELSYRKQIENIGVLDLRILGTAYTKLTYVNAGSPLDGKCQNGTVTQQAYPSMSCYQINTRLNFTSGPLTLGMQTRYIPKGKFGTTYVGPEDDGYSPTLPNSISDNRVKAITYVDLNASYRFIDNGRFMVEAFGAIKNAFDADPPVAPANNIGTNANLYDVLGRTFRFGVRMSY</sequence>
<comment type="caution">
    <text evidence="13">The sequence shown here is derived from an EMBL/GenBank/DDBJ whole genome shotgun (WGS) entry which is preliminary data.</text>
</comment>
<feature type="domain" description="TonB-dependent receptor-like beta-barrel" evidence="11">
    <location>
        <begin position="438"/>
        <end position="917"/>
    </location>
</feature>
<proteinExistence type="inferred from homology"/>
<keyword evidence="5 9" id="KW-0798">TonB box</keyword>
<evidence type="ECO:0000256" key="5">
    <source>
        <dbReference type="ARBA" id="ARBA00023077"/>
    </source>
</evidence>
<accession>T0IVD9</accession>
<evidence type="ECO:0000256" key="10">
    <source>
        <dbReference type="SAM" id="SignalP"/>
    </source>
</evidence>
<dbReference type="GO" id="GO:0009279">
    <property type="term" value="C:cell outer membrane"/>
    <property type="evidence" value="ECO:0007669"/>
    <property type="project" value="UniProtKB-SubCell"/>
</dbReference>
<reference evidence="13 14" key="1">
    <citation type="journal article" date="2013" name="Genome Announc.">
        <title>Draft Genome Sequence of Sphingobium ummariense Strain RL-3, a Hexachlorocyclohexane-Degrading Bacterium.</title>
        <authorList>
            <person name="Kohli P."/>
            <person name="Dua A."/>
            <person name="Sangwan N."/>
            <person name="Oldach P."/>
            <person name="Khurana J.P."/>
            <person name="Lal R."/>
        </authorList>
    </citation>
    <scope>NUCLEOTIDE SEQUENCE [LARGE SCALE GENOMIC DNA]</scope>
    <source>
        <strain evidence="13 14">RL-3</strain>
    </source>
</reference>
<dbReference type="InterPro" id="IPR037066">
    <property type="entry name" value="Plug_dom_sf"/>
</dbReference>
<feature type="domain" description="TonB-dependent receptor plug" evidence="12">
    <location>
        <begin position="45"/>
        <end position="159"/>
    </location>
</feature>
<keyword evidence="7 8" id="KW-0998">Cell outer membrane</keyword>
<keyword evidence="10" id="KW-0732">Signal</keyword>
<evidence type="ECO:0000256" key="6">
    <source>
        <dbReference type="ARBA" id="ARBA00023136"/>
    </source>
</evidence>
<comment type="similarity">
    <text evidence="8 9">Belongs to the TonB-dependent receptor family.</text>
</comment>
<dbReference type="Gene3D" id="2.170.130.10">
    <property type="entry name" value="TonB-dependent receptor, plug domain"/>
    <property type="match status" value="1"/>
</dbReference>
<evidence type="ECO:0008006" key="15">
    <source>
        <dbReference type="Google" id="ProtNLM"/>
    </source>
</evidence>
<dbReference type="STRING" id="1346791.M529_23420"/>
<dbReference type="eggNOG" id="COG4206">
    <property type="taxonomic scope" value="Bacteria"/>
</dbReference>
<evidence type="ECO:0000256" key="9">
    <source>
        <dbReference type="RuleBase" id="RU003357"/>
    </source>
</evidence>
<evidence type="ECO:0000256" key="3">
    <source>
        <dbReference type="ARBA" id="ARBA00022452"/>
    </source>
</evidence>
<dbReference type="InterPro" id="IPR012910">
    <property type="entry name" value="Plug_dom"/>
</dbReference>
<keyword evidence="6 8" id="KW-0472">Membrane</keyword>
<dbReference type="InterPro" id="IPR036942">
    <property type="entry name" value="Beta-barrel_TonB_sf"/>
</dbReference>
<evidence type="ECO:0000256" key="4">
    <source>
        <dbReference type="ARBA" id="ARBA00022692"/>
    </source>
</evidence>
<evidence type="ECO:0000313" key="14">
    <source>
        <dbReference type="Proteomes" id="UP000015523"/>
    </source>
</evidence>
<dbReference type="AlphaFoldDB" id="T0IVD9"/>
<dbReference type="SUPFAM" id="SSF56935">
    <property type="entry name" value="Porins"/>
    <property type="match status" value="1"/>
</dbReference>
<dbReference type="Pfam" id="PF00593">
    <property type="entry name" value="TonB_dep_Rec_b-barrel"/>
    <property type="match status" value="1"/>
</dbReference>
<evidence type="ECO:0000256" key="1">
    <source>
        <dbReference type="ARBA" id="ARBA00004571"/>
    </source>
</evidence>
<gene>
    <name evidence="13" type="ORF">M529_23420</name>
</gene>
<dbReference type="eggNOG" id="COG4771">
    <property type="taxonomic scope" value="Bacteria"/>
</dbReference>
<dbReference type="PROSITE" id="PS52016">
    <property type="entry name" value="TONB_DEPENDENT_REC_3"/>
    <property type="match status" value="1"/>
</dbReference>
<evidence type="ECO:0000313" key="13">
    <source>
        <dbReference type="EMBL" id="EQB29731.1"/>
    </source>
</evidence>
<dbReference type="InterPro" id="IPR000531">
    <property type="entry name" value="Beta-barrel_TonB"/>
</dbReference>
<evidence type="ECO:0000259" key="12">
    <source>
        <dbReference type="Pfam" id="PF07715"/>
    </source>
</evidence>
<dbReference type="OrthoDB" id="7051241at2"/>
<dbReference type="Gene3D" id="2.40.170.20">
    <property type="entry name" value="TonB-dependent receptor, beta-barrel domain"/>
    <property type="match status" value="1"/>
</dbReference>
<evidence type="ECO:0000256" key="2">
    <source>
        <dbReference type="ARBA" id="ARBA00022448"/>
    </source>
</evidence>
<evidence type="ECO:0000256" key="7">
    <source>
        <dbReference type="ARBA" id="ARBA00023237"/>
    </source>
</evidence>
<protein>
    <recommendedName>
        <fullName evidence="15">TonB-denpendent receptor</fullName>
    </recommendedName>
</protein>
<organism evidence="13 14">
    <name type="scientific">Sphingobium ummariense RL-3</name>
    <dbReference type="NCBI Taxonomy" id="1346791"/>
    <lineage>
        <taxon>Bacteria</taxon>
        <taxon>Pseudomonadati</taxon>
        <taxon>Pseudomonadota</taxon>
        <taxon>Alphaproteobacteria</taxon>
        <taxon>Sphingomonadales</taxon>
        <taxon>Sphingomonadaceae</taxon>
        <taxon>Sphingobium</taxon>
    </lineage>
</organism>
<keyword evidence="14" id="KW-1185">Reference proteome</keyword>
<keyword evidence="3 8" id="KW-1134">Transmembrane beta strand</keyword>
<evidence type="ECO:0000256" key="8">
    <source>
        <dbReference type="PROSITE-ProRule" id="PRU01360"/>
    </source>
</evidence>
<feature type="signal peptide" evidence="10">
    <location>
        <begin position="1"/>
        <end position="18"/>
    </location>
</feature>
<keyword evidence="2 8" id="KW-0813">Transport</keyword>
<keyword evidence="4 8" id="KW-0812">Transmembrane</keyword>
<dbReference type="PATRIC" id="fig|1346791.3.peg.4522"/>
<evidence type="ECO:0000259" key="11">
    <source>
        <dbReference type="Pfam" id="PF00593"/>
    </source>
</evidence>
<dbReference type="PANTHER" id="PTHR47234:SF3">
    <property type="entry name" value="SECRETIN_TONB SHORT N-TERMINAL DOMAIN-CONTAINING PROTEIN"/>
    <property type="match status" value="1"/>
</dbReference>